<dbReference type="AlphaFoldDB" id="B9XFA2"/>
<dbReference type="SUPFAM" id="SSF52540">
    <property type="entry name" value="P-loop containing nucleoside triphosphate hydrolases"/>
    <property type="match status" value="2"/>
</dbReference>
<dbReference type="InterPro" id="IPR027417">
    <property type="entry name" value="P-loop_NTPase"/>
</dbReference>
<proteinExistence type="predicted"/>
<comment type="caution">
    <text evidence="11">The sequence shown here is derived from an EMBL/GenBank/DDBJ whole genome shotgun (WGS) entry which is preliminary data.</text>
</comment>
<dbReference type="GO" id="GO:0004527">
    <property type="term" value="F:exonuclease activity"/>
    <property type="evidence" value="ECO:0007669"/>
    <property type="project" value="UniProtKB-KW"/>
</dbReference>
<dbReference type="InterPro" id="IPR011604">
    <property type="entry name" value="PDDEXK-like_dom_sf"/>
</dbReference>
<dbReference type="InterPro" id="IPR049035">
    <property type="entry name" value="ADDB_N"/>
</dbReference>
<dbReference type="GO" id="GO:0006281">
    <property type="term" value="P:DNA repair"/>
    <property type="evidence" value="ECO:0007669"/>
    <property type="project" value="UniProtKB-KW"/>
</dbReference>
<dbReference type="OrthoDB" id="198745at2"/>
<dbReference type="STRING" id="320771.Cflav_PD4279"/>
<keyword evidence="8" id="KW-0238">DNA-binding</keyword>
<evidence type="ECO:0000256" key="5">
    <source>
        <dbReference type="ARBA" id="ARBA00022806"/>
    </source>
</evidence>
<dbReference type="GO" id="GO:0004386">
    <property type="term" value="F:helicase activity"/>
    <property type="evidence" value="ECO:0007669"/>
    <property type="project" value="UniProtKB-KW"/>
</dbReference>
<dbReference type="InterPro" id="IPR038726">
    <property type="entry name" value="PDDEXK_AddAB-type"/>
</dbReference>
<keyword evidence="5" id="KW-0347">Helicase</keyword>
<dbReference type="GO" id="GO:0006310">
    <property type="term" value="P:DNA recombination"/>
    <property type="evidence" value="ECO:0007669"/>
    <property type="project" value="TreeGrafter"/>
</dbReference>
<evidence type="ECO:0000313" key="11">
    <source>
        <dbReference type="EMBL" id="EEF61600.1"/>
    </source>
</evidence>
<dbReference type="GO" id="GO:0005524">
    <property type="term" value="F:ATP binding"/>
    <property type="evidence" value="ECO:0007669"/>
    <property type="project" value="UniProtKB-KW"/>
</dbReference>
<organism evidence="11 12">
    <name type="scientific">Pedosphaera parvula (strain Ellin514)</name>
    <dbReference type="NCBI Taxonomy" id="320771"/>
    <lineage>
        <taxon>Bacteria</taxon>
        <taxon>Pseudomonadati</taxon>
        <taxon>Verrucomicrobiota</taxon>
        <taxon>Pedosphaerae</taxon>
        <taxon>Pedosphaerales</taxon>
        <taxon>Pedosphaeraceae</taxon>
        <taxon>Pedosphaera</taxon>
    </lineage>
</organism>
<name>B9XFA2_PEDPL</name>
<dbReference type="EMBL" id="ABOX02000009">
    <property type="protein sequence ID" value="EEF61600.1"/>
    <property type="molecule type" value="Genomic_DNA"/>
</dbReference>
<evidence type="ECO:0000256" key="2">
    <source>
        <dbReference type="ARBA" id="ARBA00022741"/>
    </source>
</evidence>
<evidence type="ECO:0000256" key="6">
    <source>
        <dbReference type="ARBA" id="ARBA00022839"/>
    </source>
</evidence>
<evidence type="ECO:0000256" key="7">
    <source>
        <dbReference type="ARBA" id="ARBA00022840"/>
    </source>
</evidence>
<keyword evidence="2" id="KW-0547">Nucleotide-binding</keyword>
<feature type="domain" description="UvrD-like helicase C-terminal" evidence="10">
    <location>
        <begin position="279"/>
        <end position="586"/>
    </location>
</feature>
<evidence type="ECO:0000256" key="1">
    <source>
        <dbReference type="ARBA" id="ARBA00022722"/>
    </source>
</evidence>
<evidence type="ECO:0000313" key="12">
    <source>
        <dbReference type="Proteomes" id="UP000003688"/>
    </source>
</evidence>
<evidence type="ECO:0000256" key="9">
    <source>
        <dbReference type="ARBA" id="ARBA00023204"/>
    </source>
</evidence>
<evidence type="ECO:0000256" key="4">
    <source>
        <dbReference type="ARBA" id="ARBA00022801"/>
    </source>
</evidence>
<accession>B9XFA2</accession>
<keyword evidence="1" id="KW-0540">Nuclease</keyword>
<dbReference type="Pfam" id="PF21445">
    <property type="entry name" value="ADDB_N"/>
    <property type="match status" value="1"/>
</dbReference>
<dbReference type="RefSeq" id="WP_007414492.1">
    <property type="nucleotide sequence ID" value="NZ_ABOX02000009.1"/>
</dbReference>
<dbReference type="PANTHER" id="PTHR30591">
    <property type="entry name" value="RECBCD ENZYME SUBUNIT RECC"/>
    <property type="match status" value="1"/>
</dbReference>
<keyword evidence="7" id="KW-0067">ATP-binding</keyword>
<evidence type="ECO:0000256" key="3">
    <source>
        <dbReference type="ARBA" id="ARBA00022763"/>
    </source>
</evidence>
<dbReference type="Gene3D" id="3.40.50.300">
    <property type="entry name" value="P-loop containing nucleotide triphosphate hydrolases"/>
    <property type="match status" value="3"/>
</dbReference>
<protein>
    <submittedName>
        <fullName evidence="11">ATP-dependentnuclease subunitB</fullName>
    </submittedName>
</protein>
<dbReference type="GO" id="GO:0003677">
    <property type="term" value="F:DNA binding"/>
    <property type="evidence" value="ECO:0007669"/>
    <property type="project" value="UniProtKB-KW"/>
</dbReference>
<dbReference type="Proteomes" id="UP000003688">
    <property type="component" value="Unassembled WGS sequence"/>
</dbReference>
<dbReference type="PANTHER" id="PTHR30591:SF1">
    <property type="entry name" value="RECBCD ENZYME SUBUNIT RECC"/>
    <property type="match status" value="1"/>
</dbReference>
<evidence type="ECO:0000256" key="8">
    <source>
        <dbReference type="ARBA" id="ARBA00023125"/>
    </source>
</evidence>
<keyword evidence="4" id="KW-0378">Hydrolase</keyword>
<keyword evidence="3" id="KW-0227">DNA damage</keyword>
<reference evidence="11 12" key="1">
    <citation type="journal article" date="2011" name="J. Bacteriol.">
        <title>Genome sequence of 'Pedosphaera parvula' Ellin514, an aerobic Verrucomicrobial isolate from pasture soil.</title>
        <authorList>
            <person name="Kant R."/>
            <person name="van Passel M.W."/>
            <person name="Sangwan P."/>
            <person name="Palva A."/>
            <person name="Lucas S."/>
            <person name="Copeland A."/>
            <person name="Lapidus A."/>
            <person name="Glavina Del Rio T."/>
            <person name="Dalin E."/>
            <person name="Tice H."/>
            <person name="Bruce D."/>
            <person name="Goodwin L."/>
            <person name="Pitluck S."/>
            <person name="Chertkov O."/>
            <person name="Larimer F.W."/>
            <person name="Land M.L."/>
            <person name="Hauser L."/>
            <person name="Brettin T.S."/>
            <person name="Detter J.C."/>
            <person name="Han S."/>
            <person name="de Vos W.M."/>
            <person name="Janssen P.H."/>
            <person name="Smidt H."/>
        </authorList>
    </citation>
    <scope>NUCLEOTIDE SEQUENCE [LARGE SCALE GENOMIC DNA]</scope>
    <source>
        <strain evidence="11 12">Ellin514</strain>
    </source>
</reference>
<dbReference type="InterPro" id="IPR014017">
    <property type="entry name" value="DNA_helicase_UvrD-like_C"/>
</dbReference>
<evidence type="ECO:0000259" key="10">
    <source>
        <dbReference type="PROSITE" id="PS51217"/>
    </source>
</evidence>
<keyword evidence="12" id="KW-1185">Reference proteome</keyword>
<dbReference type="Gene3D" id="3.90.320.10">
    <property type="match status" value="1"/>
</dbReference>
<dbReference type="Pfam" id="PF12705">
    <property type="entry name" value="PDDEXK_1"/>
    <property type="match status" value="1"/>
</dbReference>
<keyword evidence="9" id="KW-0234">DNA repair</keyword>
<keyword evidence="6" id="KW-0269">Exonuclease</keyword>
<sequence>MQTRFILGPAGSGKTFRCLTEIRKVLAVEPDGPPLLLIAPKQTTYQLERQLLAYPSVAGYTRLQILSFERLAFFVFNSLQKPPPQMLDEEGRLMVLRSLLARKRDELKLFRASARLAGFAQHLSRVLRELQHHQLTPESLHELAEQVHAVEGLSYKLHDLGTMLRDYLDWLQAHHLQDGDNLLTFATEVLREPHAPLNFGEMWVDGFTDLSPQELDLLAQIIPHVPQATLTFCLDQVPTERISWLSNWSVPRRTYDRCQKRFAGLPNVELSKELLARHMNRSRFLNNSPLHHLEQHWAEPKPFVDAATAARPYSLRESLRVITCTNPEAEATLAAREVLRFVRSGGRFREVTILVRKLDNYHEALANTFKRYDIPYFLDRREAVSHHPLAELTRNALRTVAFSWSRDDWFAALKTGLVPAEDTEIDRLENEALARGWKGSTWQHPILIHDNPELTEWAENLRRKIVPPFKNLAVNMGQQSNRPSGRHLAAALRDFWQSLKVDETLQEWSDAEIAGSDSQLAPPIHLTVWEQMNAWLENVELAFPTETLPLREWLPILEAGLANLNVGVIPPALDQVLIGAIDRSRNPDIRLALVLGMNEGVFPAPPEQSVLLTDADREELKKKDVELGASTRQQIGHERYYGYVACTRARQRVVLTSAIFDAAGKPLNPSPFLSQLKQLFPSLETETFPKSLDWRKSEHANELIVPLLRNQVQSPISKVQGVSALNKFPALAALRERLKHFSTTPTEESLSPELAERLYGPALRTSVSRMEQFAACPFKFFVHSGLRAEERKKFELDIRDQGNFQHEVLASFHEQLKTENKRWRDISPQEARERIKSIALTMMVSYRDGLLQVSEETRFTARVLTESLQDFVETLVGWMGQQYAFDPKAVELPFGEDLFPAWELELGKDHKLLLHGRIDRIDICRESEDAEEALCVVVDYKSSQKQLDPLLMEHGLQLQLAAYLNVLRHWPDPRPIFGVQRLIPSGVFYVNLRGRYDREQNRDLALAASESARKLAYRHSGRFDAGVLSRLDQRPGVKEGDQFNFRLTKDGKIHGNSKEAMETQAFAMLLNGVETSLTSMGQAIYSGVAKLDPYRKGTMTACEGCDYNSICRVDPWVHQFRVLRKAEEA</sequence>
<gene>
    <name evidence="11" type="ORF">Cflav_PD4279</name>
</gene>
<dbReference type="PROSITE" id="PS51217">
    <property type="entry name" value="UVRD_HELICASE_CTER"/>
    <property type="match status" value="1"/>
</dbReference>